<gene>
    <name evidence="1" type="ORF">I6J18_02645</name>
</gene>
<dbReference type="KEGG" id="ppsr:I6J18_02645"/>
<name>A0A974S0X6_PERPY</name>
<protein>
    <submittedName>
        <fullName evidence="1">Uncharacterized protein</fullName>
    </submittedName>
</protein>
<proteinExistence type="predicted"/>
<dbReference type="RefSeq" id="WP_081704938.1">
    <property type="nucleotide sequence ID" value="NZ_CP068053.1"/>
</dbReference>
<evidence type="ECO:0000313" key="2">
    <source>
        <dbReference type="Proteomes" id="UP000595254"/>
    </source>
</evidence>
<dbReference type="AlphaFoldDB" id="A0A974S0X6"/>
<organism evidence="1 2">
    <name type="scientific">Peribacillus psychrosaccharolyticus</name>
    <name type="common">Bacillus psychrosaccharolyticus</name>
    <dbReference type="NCBI Taxonomy" id="1407"/>
    <lineage>
        <taxon>Bacteria</taxon>
        <taxon>Bacillati</taxon>
        <taxon>Bacillota</taxon>
        <taxon>Bacilli</taxon>
        <taxon>Bacillales</taxon>
        <taxon>Bacillaceae</taxon>
        <taxon>Peribacillus</taxon>
    </lineage>
</organism>
<accession>A0A974S0X6</accession>
<evidence type="ECO:0000313" key="1">
    <source>
        <dbReference type="EMBL" id="QQT00838.1"/>
    </source>
</evidence>
<dbReference type="EMBL" id="CP068053">
    <property type="protein sequence ID" value="QQT00838.1"/>
    <property type="molecule type" value="Genomic_DNA"/>
</dbReference>
<sequence>MHDKIDSPLQTSIWETAVGLRSFYKSKGFKEIRRTYMPVISVKTIIPYITANDERFVVKSMGELVKNRLLFNKLITLVKRNYEHTHLDNPVAEMEDNSWGKMITADDVILDGSFIGLDPVEKNILAYSFLHTSEKKDTAEIGWAGVHSPEANTLLRSLVFQQIKYAEKQNVQFIEGEFDTTDECAMSLLKVIPVSPCPAWITYRKE</sequence>
<reference evidence="1 2" key="1">
    <citation type="submission" date="2021-01" db="EMBL/GenBank/DDBJ databases">
        <title>FDA dAtabase for Regulatory Grade micrObial Sequences (FDA-ARGOS): Supporting development and validation of Infectious Disease Dx tests.</title>
        <authorList>
            <person name="Nelson B."/>
            <person name="Plummer A."/>
            <person name="Tallon L."/>
            <person name="Sadzewicz L."/>
            <person name="Zhao X."/>
            <person name="Boylan J."/>
            <person name="Ott S."/>
            <person name="Bowen H."/>
            <person name="Vavikolanu K."/>
            <person name="Mehta A."/>
            <person name="Aluvathingal J."/>
            <person name="Nadendla S."/>
            <person name="Myers T."/>
            <person name="Yan Y."/>
            <person name="Sichtig H."/>
        </authorList>
    </citation>
    <scope>NUCLEOTIDE SEQUENCE [LARGE SCALE GENOMIC DNA]</scope>
    <source>
        <strain evidence="1 2">FDAARGOS_1161</strain>
    </source>
</reference>
<dbReference type="Proteomes" id="UP000595254">
    <property type="component" value="Chromosome"/>
</dbReference>
<keyword evidence="2" id="KW-1185">Reference proteome</keyword>